<evidence type="ECO:0000313" key="2">
    <source>
        <dbReference type="Proteomes" id="UP001196413"/>
    </source>
</evidence>
<organism evidence="1 2">
    <name type="scientific">Parelaphostrongylus tenuis</name>
    <name type="common">Meningeal worm</name>
    <dbReference type="NCBI Taxonomy" id="148309"/>
    <lineage>
        <taxon>Eukaryota</taxon>
        <taxon>Metazoa</taxon>
        <taxon>Ecdysozoa</taxon>
        <taxon>Nematoda</taxon>
        <taxon>Chromadorea</taxon>
        <taxon>Rhabditida</taxon>
        <taxon>Rhabditina</taxon>
        <taxon>Rhabditomorpha</taxon>
        <taxon>Strongyloidea</taxon>
        <taxon>Metastrongylidae</taxon>
        <taxon>Parelaphostrongylus</taxon>
    </lineage>
</organism>
<protein>
    <submittedName>
        <fullName evidence="1">Uncharacterized protein</fullName>
    </submittedName>
</protein>
<dbReference type="Proteomes" id="UP001196413">
    <property type="component" value="Unassembled WGS sequence"/>
</dbReference>
<dbReference type="EMBL" id="JAHQIW010006692">
    <property type="protein sequence ID" value="KAJ1369877.1"/>
    <property type="molecule type" value="Genomic_DNA"/>
</dbReference>
<name>A0AAD5WH08_PARTN</name>
<reference evidence="1" key="1">
    <citation type="submission" date="2021-06" db="EMBL/GenBank/DDBJ databases">
        <title>Parelaphostrongylus tenuis whole genome reference sequence.</title>
        <authorList>
            <person name="Garwood T.J."/>
            <person name="Larsen P.A."/>
            <person name="Fountain-Jones N.M."/>
            <person name="Garbe J.R."/>
            <person name="Macchietto M.G."/>
            <person name="Kania S.A."/>
            <person name="Gerhold R.W."/>
            <person name="Richards J.E."/>
            <person name="Wolf T.M."/>
        </authorList>
    </citation>
    <scope>NUCLEOTIDE SEQUENCE</scope>
    <source>
        <strain evidence="1">MNPRO001-30</strain>
        <tissue evidence="1">Meninges</tissue>
    </source>
</reference>
<accession>A0AAD5WH08</accession>
<proteinExistence type="predicted"/>
<dbReference type="AlphaFoldDB" id="A0AAD5WH08"/>
<keyword evidence="2" id="KW-1185">Reference proteome</keyword>
<evidence type="ECO:0000313" key="1">
    <source>
        <dbReference type="EMBL" id="KAJ1369877.1"/>
    </source>
</evidence>
<comment type="caution">
    <text evidence="1">The sequence shown here is derived from an EMBL/GenBank/DDBJ whole genome shotgun (WGS) entry which is preliminary data.</text>
</comment>
<sequence>MTGSLAYSDEVYCYYKDVDMGIVGPMETGFPSSPAHVTVADEEDDKNDDLTLAVPKQTKKKCCSLHTVTAFIDDRRIQYSISCADGVLKMIAMDSWTNDASADYLTATNTASTASFNLFDRIKTLKIIRSPETGQLDWIAMIRDALDAIASSNVLPVFVRVFGSSSDCQRCNKSSRTIESFVKMEKSSISVGTARNDSTIPTS</sequence>
<gene>
    <name evidence="1" type="ORF">KIN20_031462</name>
</gene>